<reference evidence="3 4" key="1">
    <citation type="journal article" date="2011" name="Science">
        <title>The Selaginella genome identifies genetic changes associated with the evolution of vascular plants.</title>
        <authorList>
            <person name="Banks J.A."/>
            <person name="Nishiyama T."/>
            <person name="Hasebe M."/>
            <person name="Bowman J.L."/>
            <person name="Gribskov M."/>
            <person name="dePamphilis C."/>
            <person name="Albert V.A."/>
            <person name="Aono N."/>
            <person name="Aoyama T."/>
            <person name="Ambrose B.A."/>
            <person name="Ashton N.W."/>
            <person name="Axtell M.J."/>
            <person name="Barker E."/>
            <person name="Barker M.S."/>
            <person name="Bennetzen J.L."/>
            <person name="Bonawitz N.D."/>
            <person name="Chapple C."/>
            <person name="Cheng C."/>
            <person name="Correa L.G."/>
            <person name="Dacre M."/>
            <person name="DeBarry J."/>
            <person name="Dreyer I."/>
            <person name="Elias M."/>
            <person name="Engstrom E.M."/>
            <person name="Estelle M."/>
            <person name="Feng L."/>
            <person name="Finet C."/>
            <person name="Floyd S.K."/>
            <person name="Frommer W.B."/>
            <person name="Fujita T."/>
            <person name="Gramzow L."/>
            <person name="Gutensohn M."/>
            <person name="Harholt J."/>
            <person name="Hattori M."/>
            <person name="Heyl A."/>
            <person name="Hirai T."/>
            <person name="Hiwatashi Y."/>
            <person name="Ishikawa M."/>
            <person name="Iwata M."/>
            <person name="Karol K.G."/>
            <person name="Koehler B."/>
            <person name="Kolukisaoglu U."/>
            <person name="Kubo M."/>
            <person name="Kurata T."/>
            <person name="Lalonde S."/>
            <person name="Li K."/>
            <person name="Li Y."/>
            <person name="Litt A."/>
            <person name="Lyons E."/>
            <person name="Manning G."/>
            <person name="Maruyama T."/>
            <person name="Michael T.P."/>
            <person name="Mikami K."/>
            <person name="Miyazaki S."/>
            <person name="Morinaga S."/>
            <person name="Murata T."/>
            <person name="Mueller-Roeber B."/>
            <person name="Nelson D.R."/>
            <person name="Obara M."/>
            <person name="Oguri Y."/>
            <person name="Olmstead R.G."/>
            <person name="Onodera N."/>
            <person name="Petersen B.L."/>
            <person name="Pils B."/>
            <person name="Prigge M."/>
            <person name="Rensing S.A."/>
            <person name="Riano-Pachon D.M."/>
            <person name="Roberts A.W."/>
            <person name="Sato Y."/>
            <person name="Scheller H.V."/>
            <person name="Schulz B."/>
            <person name="Schulz C."/>
            <person name="Shakirov E.V."/>
            <person name="Shibagaki N."/>
            <person name="Shinohara N."/>
            <person name="Shippen D.E."/>
            <person name="Soerensen I."/>
            <person name="Sotooka R."/>
            <person name="Sugimoto N."/>
            <person name="Sugita M."/>
            <person name="Sumikawa N."/>
            <person name="Tanurdzic M."/>
            <person name="Theissen G."/>
            <person name="Ulvskov P."/>
            <person name="Wakazuki S."/>
            <person name="Weng J.K."/>
            <person name="Willats W.W."/>
            <person name="Wipf D."/>
            <person name="Wolf P.G."/>
            <person name="Yang L."/>
            <person name="Zimmer A.D."/>
            <person name="Zhu Q."/>
            <person name="Mitros T."/>
            <person name="Hellsten U."/>
            <person name="Loque D."/>
            <person name="Otillar R."/>
            <person name="Salamov A."/>
            <person name="Schmutz J."/>
            <person name="Shapiro H."/>
            <person name="Lindquist E."/>
            <person name="Lucas S."/>
            <person name="Rokhsar D."/>
            <person name="Grigoriev I.V."/>
        </authorList>
    </citation>
    <scope>NUCLEOTIDE SEQUENCE [LARGE SCALE GENOMIC DNA]</scope>
</reference>
<dbReference type="GeneID" id="9630159"/>
<dbReference type="GO" id="GO:0072318">
    <property type="term" value="P:clathrin coat disassembly"/>
    <property type="evidence" value="ECO:0000318"/>
    <property type="project" value="GO_Central"/>
</dbReference>
<dbReference type="PANTHER" id="PTHR23172">
    <property type="entry name" value="AUXILIN/CYCLIN G-ASSOCIATED KINASE-RELATED"/>
    <property type="match status" value="1"/>
</dbReference>
<evidence type="ECO:0000313" key="3">
    <source>
        <dbReference type="EMBL" id="EFJ06288.1"/>
    </source>
</evidence>
<dbReference type="InterPro" id="IPR036869">
    <property type="entry name" value="J_dom_sf"/>
</dbReference>
<dbReference type="STRING" id="88036.D8TAH1"/>
<dbReference type="AlphaFoldDB" id="D8TAH1"/>
<dbReference type="FunCoup" id="D8TAH1">
    <property type="interactions" value="2255"/>
</dbReference>
<dbReference type="FunFam" id="1.10.287.110:FF:000009">
    <property type="entry name" value="Auxilin-related protein 1"/>
    <property type="match status" value="1"/>
</dbReference>
<feature type="compositionally biased region" description="Basic and acidic residues" evidence="2">
    <location>
        <begin position="386"/>
        <end position="441"/>
    </location>
</feature>
<evidence type="ECO:0000313" key="4">
    <source>
        <dbReference type="Proteomes" id="UP000001514"/>
    </source>
</evidence>
<dbReference type="InParanoid" id="D8TAH1"/>
<dbReference type="HOGENOM" id="CLU_007921_0_0_1"/>
<evidence type="ECO:0000256" key="2">
    <source>
        <dbReference type="SAM" id="MobiDB-lite"/>
    </source>
</evidence>
<sequence>MEDFANLLHRDYGIKPQGKMAPMSAAKATASAGGEPAMKGKSSSGGSNARSARASFGDDDLFFGSKPRNASSSSEPLGGSYDDVFGGPPKFAPPKHTSSSAPSVPVYEDIFRSQPPPPPSSSSSRDHSLPVFDAPYEDDIFVGVRGTRSSSGVSYDNVFGGGGGGASSSESPTDDLLGGYRSGPKTKPPPPQFDTGSTPYDDDLIPGMGSGYSSSKQPEPSSFISVDEPAPASTEVDPFAGIEPDPFSGVPSVSDPLDPFTGYPKSVRQSFGSSRKADVDNDSDDSLPEGKEEAVQEDYVPAKDYVPNEEYIPADSYGSGDFTEEGTSREFKEPWVTVHSVRLLTDPTVAPPPSRPPPGLGYHESPYVNGRHDFQGGLSDDEDEAEARYKLEKERELQRKAEREEEERIQREREEKERLRREREAVERATQEARQRAAKQARERVERIAVEKATAEARERAAADARQRAAERAAAEKAASEKAAAETRARERAAVDRINAQVRERAAEEARIAAEKKAGERAAVGKINAQVRERAAEEARKAAAAQNKAKEQRSSSDDFEGGIFGRATSAPKQRPPTSDFSKPFPSSDKRGSSGAPVKKVSSVSGIDELTNLFDNPSSPFREIDGETPDRRKARLERDQRTQARARQALDEKHRRDLATQREQAEKHRASETLDSEIKRWAAGKEGNLRALLSTLQYVLWPECGWQPVSLTDLLTGAAVKKVYRRATLCVHPDKVQQKGATIQQKYIAEKVFDLLKEAWNKFNSEELF</sequence>
<dbReference type="PANTHER" id="PTHR23172:SF19">
    <property type="entry name" value="J DOMAIN-CONTAINING PROTEIN"/>
    <property type="match status" value="1"/>
</dbReference>
<dbReference type="Gene3D" id="1.10.287.110">
    <property type="entry name" value="DnaJ domain"/>
    <property type="match status" value="1"/>
</dbReference>
<dbReference type="GO" id="GO:0072583">
    <property type="term" value="P:clathrin-dependent endocytosis"/>
    <property type="evidence" value="ECO:0000318"/>
    <property type="project" value="GO_Central"/>
</dbReference>
<feature type="region of interest" description="Disordered" evidence="2">
    <location>
        <begin position="346"/>
        <end position="441"/>
    </location>
</feature>
<feature type="compositionally biased region" description="Pro residues" evidence="2">
    <location>
        <begin position="349"/>
        <end position="359"/>
    </location>
</feature>
<protein>
    <submittedName>
        <fullName evidence="3">Uncharacterized protein JAC1L1-2</fullName>
    </submittedName>
</protein>
<dbReference type="EMBL" id="GL377703">
    <property type="protein sequence ID" value="EFJ06288.1"/>
    <property type="molecule type" value="Genomic_DNA"/>
</dbReference>
<accession>D8TAH1</accession>
<dbReference type="OrthoDB" id="1717591at2759"/>
<feature type="compositionally biased region" description="Low complexity" evidence="2">
    <location>
        <begin position="19"/>
        <end position="55"/>
    </location>
</feature>
<feature type="compositionally biased region" description="Basic and acidic residues" evidence="2">
    <location>
        <begin position="505"/>
        <end position="520"/>
    </location>
</feature>
<dbReference type="GO" id="GO:0005737">
    <property type="term" value="C:cytoplasm"/>
    <property type="evidence" value="ECO:0000318"/>
    <property type="project" value="GO_Central"/>
</dbReference>
<feature type="compositionally biased region" description="Basic and acidic residues" evidence="2">
    <location>
        <begin position="531"/>
        <end position="541"/>
    </location>
</feature>
<keyword evidence="4" id="KW-1185">Reference proteome</keyword>
<keyword evidence="1" id="KW-0175">Coiled coil</keyword>
<feature type="region of interest" description="Disordered" evidence="2">
    <location>
        <begin position="459"/>
        <end position="492"/>
    </location>
</feature>
<dbReference type="OMA" id="LMFNDFY"/>
<feature type="region of interest" description="Disordered" evidence="2">
    <location>
        <begin position="1"/>
        <end position="132"/>
    </location>
</feature>
<dbReference type="Gramene" id="EFJ06288">
    <property type="protein sequence ID" value="EFJ06288"/>
    <property type="gene ID" value="SELMODRAFT_451303"/>
</dbReference>
<evidence type="ECO:0000256" key="1">
    <source>
        <dbReference type="ARBA" id="ARBA00023054"/>
    </source>
</evidence>
<dbReference type="KEGG" id="smo:SELMODRAFT_451303"/>
<feature type="compositionally biased region" description="Polar residues" evidence="2">
    <location>
        <begin position="211"/>
        <end position="224"/>
    </location>
</feature>
<gene>
    <name evidence="3" type="primary">JAC1L1-2</name>
    <name evidence="3" type="ORF">SELMODRAFT_451303</name>
</gene>
<feature type="region of interest" description="Disordered" evidence="2">
    <location>
        <begin position="146"/>
        <end position="329"/>
    </location>
</feature>
<organism evidence="4">
    <name type="scientific">Selaginella moellendorffii</name>
    <name type="common">Spikemoss</name>
    <dbReference type="NCBI Taxonomy" id="88036"/>
    <lineage>
        <taxon>Eukaryota</taxon>
        <taxon>Viridiplantae</taxon>
        <taxon>Streptophyta</taxon>
        <taxon>Embryophyta</taxon>
        <taxon>Tracheophyta</taxon>
        <taxon>Lycopodiopsida</taxon>
        <taxon>Selaginellales</taxon>
        <taxon>Selaginellaceae</taxon>
        <taxon>Selaginella</taxon>
    </lineage>
</organism>
<feature type="region of interest" description="Disordered" evidence="2">
    <location>
        <begin position="505"/>
        <end position="670"/>
    </location>
</feature>
<name>D8TAH1_SELML</name>
<dbReference type="Proteomes" id="UP000001514">
    <property type="component" value="Unassembled WGS sequence"/>
</dbReference>
<dbReference type="SUPFAM" id="SSF46565">
    <property type="entry name" value="Chaperone J-domain"/>
    <property type="match status" value="1"/>
</dbReference>
<feature type="compositionally biased region" description="Basic and acidic residues" evidence="2">
    <location>
        <begin position="621"/>
        <end position="670"/>
    </location>
</feature>
<dbReference type="GO" id="GO:0031982">
    <property type="term" value="C:vesicle"/>
    <property type="evidence" value="ECO:0000318"/>
    <property type="project" value="GO_Central"/>
</dbReference>
<dbReference type="eggNOG" id="KOG0431">
    <property type="taxonomic scope" value="Eukaryota"/>
</dbReference>
<proteinExistence type="predicted"/>
<dbReference type="GO" id="GO:0030276">
    <property type="term" value="F:clathrin binding"/>
    <property type="evidence" value="ECO:0000318"/>
    <property type="project" value="GO_Central"/>
</dbReference>